<keyword evidence="2" id="KW-0812">Transmembrane</keyword>
<evidence type="ECO:0000313" key="3">
    <source>
        <dbReference type="EMBL" id="KZP20301.1"/>
    </source>
</evidence>
<evidence type="ECO:0000256" key="1">
    <source>
        <dbReference type="SAM" id="MobiDB-lite"/>
    </source>
</evidence>
<reference evidence="3 4" key="1">
    <citation type="journal article" date="2016" name="Mol. Biol. Evol.">
        <title>Comparative Genomics of Early-Diverging Mushroom-Forming Fungi Provides Insights into the Origins of Lignocellulose Decay Capabilities.</title>
        <authorList>
            <person name="Nagy L.G."/>
            <person name="Riley R."/>
            <person name="Tritt A."/>
            <person name="Adam C."/>
            <person name="Daum C."/>
            <person name="Floudas D."/>
            <person name="Sun H."/>
            <person name="Yadav J.S."/>
            <person name="Pangilinan J."/>
            <person name="Larsson K.H."/>
            <person name="Matsuura K."/>
            <person name="Barry K."/>
            <person name="Labutti K."/>
            <person name="Kuo R."/>
            <person name="Ohm R.A."/>
            <person name="Bhattacharya S.S."/>
            <person name="Shirouzu T."/>
            <person name="Yoshinaga Y."/>
            <person name="Martin F.M."/>
            <person name="Grigoriev I.V."/>
            <person name="Hibbett D.S."/>
        </authorList>
    </citation>
    <scope>NUCLEOTIDE SEQUENCE [LARGE SCALE GENOMIC DNA]</scope>
    <source>
        <strain evidence="3 4">CBS 109695</strain>
    </source>
</reference>
<organism evidence="3 4">
    <name type="scientific">Athelia psychrophila</name>
    <dbReference type="NCBI Taxonomy" id="1759441"/>
    <lineage>
        <taxon>Eukaryota</taxon>
        <taxon>Fungi</taxon>
        <taxon>Dikarya</taxon>
        <taxon>Basidiomycota</taxon>
        <taxon>Agaricomycotina</taxon>
        <taxon>Agaricomycetes</taxon>
        <taxon>Agaricomycetidae</taxon>
        <taxon>Atheliales</taxon>
        <taxon>Atheliaceae</taxon>
        <taxon>Athelia</taxon>
    </lineage>
</organism>
<feature type="transmembrane region" description="Helical" evidence="2">
    <location>
        <begin position="165"/>
        <end position="186"/>
    </location>
</feature>
<keyword evidence="4" id="KW-1185">Reference proteome</keyword>
<name>A0A166IYI2_9AGAM</name>
<feature type="compositionally biased region" description="Low complexity" evidence="1">
    <location>
        <begin position="286"/>
        <end position="302"/>
    </location>
</feature>
<dbReference type="AlphaFoldDB" id="A0A166IYI2"/>
<feature type="compositionally biased region" description="Polar residues" evidence="1">
    <location>
        <begin position="328"/>
        <end position="338"/>
    </location>
</feature>
<feature type="transmembrane region" description="Helical" evidence="2">
    <location>
        <begin position="113"/>
        <end position="137"/>
    </location>
</feature>
<dbReference type="Proteomes" id="UP000076532">
    <property type="component" value="Unassembled WGS sequence"/>
</dbReference>
<feature type="transmembrane region" description="Helical" evidence="2">
    <location>
        <begin position="39"/>
        <end position="60"/>
    </location>
</feature>
<evidence type="ECO:0000313" key="4">
    <source>
        <dbReference type="Proteomes" id="UP000076532"/>
    </source>
</evidence>
<proteinExistence type="predicted"/>
<feature type="transmembrane region" description="Helical" evidence="2">
    <location>
        <begin position="456"/>
        <end position="483"/>
    </location>
</feature>
<accession>A0A166IYI2</accession>
<evidence type="ECO:0000256" key="2">
    <source>
        <dbReference type="SAM" id="Phobius"/>
    </source>
</evidence>
<keyword evidence="2" id="KW-1133">Transmembrane helix</keyword>
<feature type="compositionally biased region" description="Polar residues" evidence="1">
    <location>
        <begin position="272"/>
        <end position="285"/>
    </location>
</feature>
<feature type="transmembrane region" description="Helical" evidence="2">
    <location>
        <begin position="75"/>
        <end position="101"/>
    </location>
</feature>
<keyword evidence="2" id="KW-0472">Membrane</keyword>
<dbReference type="EMBL" id="KV417556">
    <property type="protein sequence ID" value="KZP20301.1"/>
    <property type="molecule type" value="Genomic_DNA"/>
</dbReference>
<feature type="region of interest" description="Disordered" evidence="1">
    <location>
        <begin position="270"/>
        <end position="302"/>
    </location>
</feature>
<feature type="region of interest" description="Disordered" evidence="1">
    <location>
        <begin position="328"/>
        <end position="353"/>
    </location>
</feature>
<gene>
    <name evidence="3" type="ORF">FIBSPDRAFT_861822</name>
</gene>
<protein>
    <submittedName>
        <fullName evidence="3">Uncharacterized protein</fullName>
    </submittedName>
</protein>
<sequence length="531" mass="58642">MLAFGAKLTWMVLCTVGTCCSWPVLWAMTKAMNNHWIPVTYGIALTTLVFAFDLGMIWNLNPYEFPKWFCVGQMFVINISVFVLVGVCTSYYIATLVTVLLPQYRDASRGPGLAWHPAYFVLLVGLPTVSTTLQMYFTLTLGADRQIGFDTTICDVTEPLWPKLLGYGGLPLLFTFPCSLFMFVAVRRLSRMLDIHKKLWVQVADNMRFEARMRRRREAEAARMEAREGVPSRNDVPDAMNRLETHTSTTQAHTRHSMAERDVPLVGLPTSPMFTNSPRSTHSTNSSTPFASVAFPPSPSSRSRVSLLHDLSLDTEIETGADASFTRTLRPSFTSSTEPLGLRPQPSFASTTPSTFTLEVHEEKPHRYITTVEELEYSDIGEYSPALPESDIADCEIAYRSDTPAPPGGRVPLPAPGSEGVGVDLSTYGPGYGPDFDLNDDADVTMPPPPNSVIGLIWRLILFQGAFFVIAALLAISTLYSLITHGPPREFGSDHVAGIITSWAPVIVFGHSPGVLKHLAFWRKKPALSSL</sequence>
<feature type="transmembrane region" description="Helical" evidence="2">
    <location>
        <begin position="6"/>
        <end position="27"/>
    </location>
</feature>
<feature type="transmembrane region" description="Helical" evidence="2">
    <location>
        <begin position="495"/>
        <end position="516"/>
    </location>
</feature>
<dbReference type="OrthoDB" id="3256745at2759"/>